<sequence length="277" mass="31883">AQAYQKIWEPLLKGKFKQHAQIVSMRWFWARIFKRTPKLVYYEGGFSEFTRDLEKAFIEKGGKILYGQSVEQIIQTENGVTVLIAEQENKSFDKIIATTPPHIFAKQVTNLPDDYREKLLTNKGLSAYTLVLSLTHPLMQNTYWLSVNDESWPFLAVVEHTNFVDKKNYGNEHIVYIGDYVDQNDPILSKSKDEIVDAFIPFLKKINPLVSRESVTRSFLFSVQYAQPIFTCGYQQTIPSIQTPLSNILYANMSQVYPWDRGTNYAIELGITCANSI</sequence>
<dbReference type="InterPro" id="IPR050464">
    <property type="entry name" value="Zeta_carotene_desat/Oxidored"/>
</dbReference>
<dbReference type="PANTHER" id="PTHR42923:SF46">
    <property type="entry name" value="AMINE OXIDASE"/>
    <property type="match status" value="1"/>
</dbReference>
<comment type="caution">
    <text evidence="2">The sequence shown here is derived from an EMBL/GenBank/DDBJ whole genome shotgun (WGS) entry which is preliminary data.</text>
</comment>
<evidence type="ECO:0000259" key="1">
    <source>
        <dbReference type="Pfam" id="PF01593"/>
    </source>
</evidence>
<dbReference type="InterPro" id="IPR002937">
    <property type="entry name" value="Amino_oxidase"/>
</dbReference>
<dbReference type="Gene3D" id="3.50.50.60">
    <property type="entry name" value="FAD/NAD(P)-binding domain"/>
    <property type="match status" value="1"/>
</dbReference>
<dbReference type="InterPro" id="IPR036188">
    <property type="entry name" value="FAD/NAD-bd_sf"/>
</dbReference>
<feature type="domain" description="Amine oxidase" evidence="1">
    <location>
        <begin position="40"/>
        <end position="275"/>
    </location>
</feature>
<feature type="non-terminal residue" evidence="2">
    <location>
        <position position="1"/>
    </location>
</feature>
<dbReference type="Proteomes" id="UP000228920">
    <property type="component" value="Unassembled WGS sequence"/>
</dbReference>
<evidence type="ECO:0000313" key="3">
    <source>
        <dbReference type="Proteomes" id="UP000228920"/>
    </source>
</evidence>
<dbReference type="EMBL" id="PFNL01000094">
    <property type="protein sequence ID" value="PIZ46515.1"/>
    <property type="molecule type" value="Genomic_DNA"/>
</dbReference>
<proteinExistence type="predicted"/>
<organism evidence="2 3">
    <name type="scientific">candidate division WWE3 bacterium CG_4_10_14_0_2_um_filter_41_14</name>
    <dbReference type="NCBI Taxonomy" id="1975072"/>
    <lineage>
        <taxon>Bacteria</taxon>
        <taxon>Katanobacteria</taxon>
    </lineage>
</organism>
<evidence type="ECO:0000313" key="2">
    <source>
        <dbReference type="EMBL" id="PIZ46515.1"/>
    </source>
</evidence>
<dbReference type="Pfam" id="PF01593">
    <property type="entry name" value="Amino_oxidase"/>
    <property type="match status" value="1"/>
</dbReference>
<dbReference type="GO" id="GO:0016491">
    <property type="term" value="F:oxidoreductase activity"/>
    <property type="evidence" value="ECO:0007669"/>
    <property type="project" value="InterPro"/>
</dbReference>
<reference evidence="3" key="1">
    <citation type="submission" date="2017-09" db="EMBL/GenBank/DDBJ databases">
        <title>Depth-based differentiation of microbial function through sediment-hosted aquifers and enrichment of novel symbionts in the deep terrestrial subsurface.</title>
        <authorList>
            <person name="Probst A.J."/>
            <person name="Ladd B."/>
            <person name="Jarett J.K."/>
            <person name="Geller-Mcgrath D.E."/>
            <person name="Sieber C.M.K."/>
            <person name="Emerson J.B."/>
            <person name="Anantharaman K."/>
            <person name="Thomas B.C."/>
            <person name="Malmstrom R."/>
            <person name="Stieglmeier M."/>
            <person name="Klingl A."/>
            <person name="Woyke T."/>
            <person name="Ryan C.M."/>
            <person name="Banfield J.F."/>
        </authorList>
    </citation>
    <scope>NUCLEOTIDE SEQUENCE [LARGE SCALE GENOMIC DNA]</scope>
</reference>
<protein>
    <recommendedName>
        <fullName evidence="1">Amine oxidase domain-containing protein</fullName>
    </recommendedName>
</protein>
<dbReference type="NCBIfam" id="NF005560">
    <property type="entry name" value="PRK07233.1"/>
    <property type="match status" value="1"/>
</dbReference>
<dbReference type="SUPFAM" id="SSF51905">
    <property type="entry name" value="FAD/NAD(P)-binding domain"/>
    <property type="match status" value="1"/>
</dbReference>
<dbReference type="AlphaFoldDB" id="A0A2M7TJ69"/>
<gene>
    <name evidence="2" type="ORF">COY32_03150</name>
</gene>
<name>A0A2M7TJ69_UNCKA</name>
<accession>A0A2M7TJ69</accession>
<dbReference type="PANTHER" id="PTHR42923">
    <property type="entry name" value="PROTOPORPHYRINOGEN OXIDASE"/>
    <property type="match status" value="1"/>
</dbReference>